<dbReference type="Gene3D" id="3.30.310.210">
    <property type="match status" value="1"/>
</dbReference>
<accession>A0A0E0B4V1</accession>
<keyword evidence="6" id="KW-1185">Reference proteome</keyword>
<feature type="domain" description="K Homology" evidence="4">
    <location>
        <begin position="246"/>
        <end position="322"/>
    </location>
</feature>
<organism evidence="5">
    <name type="scientific">Oryza glumipatula</name>
    <dbReference type="NCBI Taxonomy" id="40148"/>
    <lineage>
        <taxon>Eukaryota</taxon>
        <taxon>Viridiplantae</taxon>
        <taxon>Streptophyta</taxon>
        <taxon>Embryophyta</taxon>
        <taxon>Tracheophyta</taxon>
        <taxon>Spermatophyta</taxon>
        <taxon>Magnoliopsida</taxon>
        <taxon>Liliopsida</taxon>
        <taxon>Poales</taxon>
        <taxon>Poaceae</taxon>
        <taxon>BOP clade</taxon>
        <taxon>Oryzoideae</taxon>
        <taxon>Oryzeae</taxon>
        <taxon>Oryzinae</taxon>
        <taxon>Oryza</taxon>
    </lineage>
</organism>
<sequence length="651" mass="69289">MEISPNSAAAGGAGGAATAAAPTSSSTPSPSAPKRLTTTLRILCPSSRASALRGASRDLHVDQPPVGDEAVLSISGPDAPAVAVRAWERVVGHRVGGDEAAGEEEREVPGVVGCRMLAASGQVGCVLGKGGKTVERMRQESGAQIRVFRNRDQLPPWAAPVDELIHISGNFSAVRKALLLVTTCLQDNPRPDASNFPTGRSFGPPGPVGIDPHSQRGYLPPSMPDYHARNYSSNMAAPGPRFFVEQEIVFRMICLNEMVGSIIGKGGSTIRALQSETGASIKIIEPNSDSEERVIVISAHENSEMMHSPAQDAVLRVHSRISESSMDKSSAVTARLLVPSQHIGCLLGKGGSIIAEMRKITGAGIRIFGHEQIPRCAQRNDELVQVTGSFQSIQDALLHITGRIRDVIIPMKPHPGGGMPPYPPGGNAPPHHPRQEPAPPHPTGGMPPYPMPSFRADRPMGPFDMVDHRPPPPHSMEHMGADRMPYSYGCEQGGGPRPFLDQPSPRPWAPEAPNSEAPRNMPETVPPADFRKGTVAGTNQAATPSNATEVIIPRKYIGFICGANGSDLAEIKKMSGATITVHHPKPGDANALVIICGDPDQTKKAQSLLHAFIFCAGFSVWSYKGFFPGNSPVVTGHRCNCSFVLSEIQRQ</sequence>
<feature type="region of interest" description="Disordered" evidence="3">
    <location>
        <begin position="413"/>
        <end position="449"/>
    </location>
</feature>
<dbReference type="GO" id="GO:0003723">
    <property type="term" value="F:RNA binding"/>
    <property type="evidence" value="ECO:0007669"/>
    <property type="project" value="UniProtKB-UniRule"/>
</dbReference>
<dbReference type="eggNOG" id="KOG2190">
    <property type="taxonomic scope" value="Eukaryota"/>
</dbReference>
<dbReference type="Gene3D" id="3.30.1370.10">
    <property type="entry name" value="K Homology domain, type 1"/>
    <property type="match status" value="2"/>
</dbReference>
<dbReference type="STRING" id="40148.A0A0E0B4V1"/>
<feature type="domain" description="K Homology" evidence="4">
    <location>
        <begin position="330"/>
        <end position="405"/>
    </location>
</feature>
<dbReference type="EnsemblPlants" id="OGLUM09G15850.1">
    <property type="protein sequence ID" value="OGLUM09G15850.1"/>
    <property type="gene ID" value="OGLUM09G15850"/>
</dbReference>
<dbReference type="Gramene" id="OGLUM09G15850.1">
    <property type="protein sequence ID" value="OGLUM09G15850.1"/>
    <property type="gene ID" value="OGLUM09G15850"/>
</dbReference>
<evidence type="ECO:0000256" key="1">
    <source>
        <dbReference type="ARBA" id="ARBA00022737"/>
    </source>
</evidence>
<dbReference type="PROSITE" id="PS50084">
    <property type="entry name" value="KH_TYPE_1"/>
    <property type="match status" value="4"/>
</dbReference>
<name>A0A0E0B4V1_9ORYZ</name>
<dbReference type="PANTHER" id="PTHR10288">
    <property type="entry name" value="KH DOMAIN CONTAINING RNA BINDING PROTEIN"/>
    <property type="match status" value="1"/>
</dbReference>
<dbReference type="SUPFAM" id="SSF54791">
    <property type="entry name" value="Eukaryotic type KH-domain (KH-domain type I)"/>
    <property type="match status" value="4"/>
</dbReference>
<evidence type="ECO:0000313" key="5">
    <source>
        <dbReference type="EnsemblPlants" id="OGLUM09G15850.1"/>
    </source>
</evidence>
<keyword evidence="1" id="KW-0677">Repeat</keyword>
<feature type="region of interest" description="Disordered" evidence="3">
    <location>
        <begin position="1"/>
        <end position="38"/>
    </location>
</feature>
<dbReference type="CDD" id="cd22459">
    <property type="entry name" value="KH-I_PEPPER_rpt1_like"/>
    <property type="match status" value="1"/>
</dbReference>
<reference evidence="5" key="1">
    <citation type="submission" date="2015-04" db="UniProtKB">
        <authorList>
            <consortium name="EnsemblPlants"/>
        </authorList>
    </citation>
    <scope>IDENTIFICATION</scope>
</reference>
<dbReference type="InterPro" id="IPR036612">
    <property type="entry name" value="KH_dom_type_1_sf"/>
</dbReference>
<dbReference type="InterPro" id="IPR004088">
    <property type="entry name" value="KH_dom_type_1"/>
</dbReference>
<dbReference type="SMART" id="SM00322">
    <property type="entry name" value="KH"/>
    <property type="match status" value="4"/>
</dbReference>
<dbReference type="Proteomes" id="UP000026961">
    <property type="component" value="Chromosome 9"/>
</dbReference>
<evidence type="ECO:0000259" key="4">
    <source>
        <dbReference type="SMART" id="SM00322"/>
    </source>
</evidence>
<dbReference type="AlphaFoldDB" id="A0A0E0B4V1"/>
<dbReference type="CDD" id="cd22460">
    <property type="entry name" value="KH-I_PEPPER_rpt2_like"/>
    <property type="match status" value="2"/>
</dbReference>
<feature type="domain" description="K Homology" evidence="4">
    <location>
        <begin position="544"/>
        <end position="614"/>
    </location>
</feature>
<dbReference type="HOGENOM" id="CLU_018025_2_0_1"/>
<feature type="compositionally biased region" description="Pro residues" evidence="3">
    <location>
        <begin position="436"/>
        <end position="449"/>
    </location>
</feature>
<reference evidence="5" key="2">
    <citation type="submission" date="2018-05" db="EMBL/GenBank/DDBJ databases">
        <title>OgluRS3 (Oryza glumaepatula Reference Sequence Version 3).</title>
        <authorList>
            <person name="Zhang J."/>
            <person name="Kudrna D."/>
            <person name="Lee S."/>
            <person name="Talag J."/>
            <person name="Welchert J."/>
            <person name="Wing R.A."/>
        </authorList>
    </citation>
    <scope>NUCLEOTIDE SEQUENCE [LARGE SCALE GENOMIC DNA]</scope>
</reference>
<evidence type="ECO:0000256" key="2">
    <source>
        <dbReference type="PROSITE-ProRule" id="PRU00117"/>
    </source>
</evidence>
<dbReference type="InterPro" id="IPR004087">
    <property type="entry name" value="KH_dom"/>
</dbReference>
<feature type="compositionally biased region" description="Low complexity" evidence="3">
    <location>
        <begin position="16"/>
        <end position="33"/>
    </location>
</feature>
<evidence type="ECO:0000256" key="3">
    <source>
        <dbReference type="SAM" id="MobiDB-lite"/>
    </source>
</evidence>
<dbReference type="Pfam" id="PF00013">
    <property type="entry name" value="KH_1"/>
    <property type="match status" value="4"/>
</dbReference>
<feature type="domain" description="K Homology" evidence="4">
    <location>
        <begin position="110"/>
        <end position="186"/>
    </location>
</feature>
<keyword evidence="2" id="KW-0694">RNA-binding</keyword>
<protein>
    <recommendedName>
        <fullName evidence="4">K Homology domain-containing protein</fullName>
    </recommendedName>
</protein>
<feature type="compositionally biased region" description="Pro residues" evidence="3">
    <location>
        <begin position="418"/>
        <end position="427"/>
    </location>
</feature>
<proteinExistence type="predicted"/>
<evidence type="ECO:0000313" key="6">
    <source>
        <dbReference type="Proteomes" id="UP000026961"/>
    </source>
</evidence>
<feature type="region of interest" description="Disordered" evidence="3">
    <location>
        <begin position="492"/>
        <end position="543"/>
    </location>
</feature>